<keyword evidence="4" id="KW-0378">Hydrolase</keyword>
<dbReference type="Pfam" id="PF07859">
    <property type="entry name" value="Abhydrolase_3"/>
    <property type="match status" value="1"/>
</dbReference>
<comment type="caution">
    <text evidence="4">The sequence shown here is derived from an EMBL/GenBank/DDBJ whole genome shotgun (WGS) entry which is preliminary data.</text>
</comment>
<dbReference type="AlphaFoldDB" id="A0A7J0EBG4"/>
<sequence length="208" mass="22397">MSSDHQTTTASSDPKSKLFNQFPIIVNPDGTVKRVSQFPSTAASPDPSSSSPVLTKDLALNPLHNTAGGNIAYHAGLRAAAVADDLLPLKIKGLVLDEPGFTGSERTESELRLANDAHLPTFVIDLIWELSLPIGADRDHEYCNPTAESESSPSWDKIRSLGCRVMVVGCDGDPMIVRHVALVEWLKKMGVEVVAHFDAGGHHARLNL</sequence>
<proteinExistence type="inferred from homology"/>
<name>A0A7J0EBG4_9ERIC</name>
<organism evidence="4 5">
    <name type="scientific">Actinidia rufa</name>
    <dbReference type="NCBI Taxonomy" id="165716"/>
    <lineage>
        <taxon>Eukaryota</taxon>
        <taxon>Viridiplantae</taxon>
        <taxon>Streptophyta</taxon>
        <taxon>Embryophyta</taxon>
        <taxon>Tracheophyta</taxon>
        <taxon>Spermatophyta</taxon>
        <taxon>Magnoliopsida</taxon>
        <taxon>eudicotyledons</taxon>
        <taxon>Gunneridae</taxon>
        <taxon>Pentapetalae</taxon>
        <taxon>asterids</taxon>
        <taxon>Ericales</taxon>
        <taxon>Actinidiaceae</taxon>
        <taxon>Actinidia</taxon>
    </lineage>
</organism>
<dbReference type="EMBL" id="BJWL01000003">
    <property type="protein sequence ID" value="GFY83259.1"/>
    <property type="molecule type" value="Genomic_DNA"/>
</dbReference>
<dbReference type="PANTHER" id="PTHR23024:SF546">
    <property type="entry name" value="CARBOXYLESTERASE 120-RELATED"/>
    <property type="match status" value="1"/>
</dbReference>
<evidence type="ECO:0000313" key="4">
    <source>
        <dbReference type="EMBL" id="GFY83259.1"/>
    </source>
</evidence>
<dbReference type="OrthoDB" id="408631at2759"/>
<dbReference type="GO" id="GO:0016787">
    <property type="term" value="F:hydrolase activity"/>
    <property type="evidence" value="ECO:0007669"/>
    <property type="project" value="UniProtKB-KW"/>
</dbReference>
<gene>
    <name evidence="4" type="ORF">Acr_03g0000330</name>
</gene>
<feature type="region of interest" description="Disordered" evidence="2">
    <location>
        <begin position="36"/>
        <end position="55"/>
    </location>
</feature>
<dbReference type="Proteomes" id="UP000585474">
    <property type="component" value="Unassembled WGS sequence"/>
</dbReference>
<evidence type="ECO:0000259" key="3">
    <source>
        <dbReference type="Pfam" id="PF07859"/>
    </source>
</evidence>
<dbReference type="InterPro" id="IPR013094">
    <property type="entry name" value="AB_hydrolase_3"/>
</dbReference>
<dbReference type="InterPro" id="IPR029058">
    <property type="entry name" value="AB_hydrolase_fold"/>
</dbReference>
<keyword evidence="5" id="KW-1185">Reference proteome</keyword>
<feature type="domain" description="Alpha/beta hydrolase fold-3" evidence="3">
    <location>
        <begin position="67"/>
        <end position="204"/>
    </location>
</feature>
<accession>A0A7J0EBG4</accession>
<evidence type="ECO:0000313" key="5">
    <source>
        <dbReference type="Proteomes" id="UP000585474"/>
    </source>
</evidence>
<dbReference type="SUPFAM" id="SSF53474">
    <property type="entry name" value="alpha/beta-Hydrolases"/>
    <property type="match status" value="1"/>
</dbReference>
<dbReference type="PANTHER" id="PTHR23024">
    <property type="entry name" value="ARYLACETAMIDE DEACETYLASE"/>
    <property type="match status" value="1"/>
</dbReference>
<comment type="similarity">
    <text evidence="1">Belongs to the 'GDXG' lipolytic enzyme family.</text>
</comment>
<dbReference type="InterPro" id="IPR050466">
    <property type="entry name" value="Carboxylest/Gibb_receptor"/>
</dbReference>
<protein>
    <submittedName>
        <fullName evidence="4">Alpha/beta-Hydrolases superfamily protein</fullName>
    </submittedName>
</protein>
<reference evidence="4 5" key="1">
    <citation type="submission" date="2019-07" db="EMBL/GenBank/DDBJ databases">
        <title>De Novo Assembly of kiwifruit Actinidia rufa.</title>
        <authorList>
            <person name="Sugita-Konishi S."/>
            <person name="Sato K."/>
            <person name="Mori E."/>
            <person name="Abe Y."/>
            <person name="Kisaki G."/>
            <person name="Hamano K."/>
            <person name="Suezawa K."/>
            <person name="Otani M."/>
            <person name="Fukuda T."/>
            <person name="Manabe T."/>
            <person name="Gomi K."/>
            <person name="Tabuchi M."/>
            <person name="Akimitsu K."/>
            <person name="Kataoka I."/>
        </authorList>
    </citation>
    <scope>NUCLEOTIDE SEQUENCE [LARGE SCALE GENOMIC DNA]</scope>
    <source>
        <strain evidence="5">cv. Fuchu</strain>
    </source>
</reference>
<dbReference type="Gene3D" id="3.40.50.1820">
    <property type="entry name" value="alpha/beta hydrolase"/>
    <property type="match status" value="1"/>
</dbReference>
<feature type="compositionally biased region" description="Low complexity" evidence="2">
    <location>
        <begin position="39"/>
        <end position="52"/>
    </location>
</feature>
<evidence type="ECO:0000256" key="1">
    <source>
        <dbReference type="ARBA" id="ARBA00010515"/>
    </source>
</evidence>
<evidence type="ECO:0000256" key="2">
    <source>
        <dbReference type="SAM" id="MobiDB-lite"/>
    </source>
</evidence>